<protein>
    <submittedName>
        <fullName evidence="2">Uncharacterized protein</fullName>
    </submittedName>
</protein>
<sequence length="82" mass="9250">MIDFTGVSLPFNVGDLLSSAMGFLGIVGPFVLLGLAIVFVPKIIRVIREASIERDEYGNRKHFQSPEAKAYFENFKREKGWD</sequence>
<proteinExistence type="predicted"/>
<name>A0A919WJ70_9BACI</name>
<reference evidence="2" key="1">
    <citation type="submission" date="2021-03" db="EMBL/GenBank/DDBJ databases">
        <title>Antimicrobial resistance genes in bacteria isolated from Japanese honey, and their potential for conferring macrolide and lincosamide resistance in the American foulbrood pathogen Paenibacillus larvae.</title>
        <authorList>
            <person name="Okamoto M."/>
            <person name="Kumagai M."/>
            <person name="Kanamori H."/>
            <person name="Takamatsu D."/>
        </authorList>
    </citation>
    <scope>NUCLEOTIDE SEQUENCE</scope>
    <source>
        <strain evidence="2">J27TS8</strain>
    </source>
</reference>
<comment type="caution">
    <text evidence="2">The sequence shown here is derived from an EMBL/GenBank/DDBJ whole genome shotgun (WGS) entry which is preliminary data.</text>
</comment>
<accession>A0A919WJ70</accession>
<keyword evidence="1" id="KW-0472">Membrane</keyword>
<dbReference type="EMBL" id="BORC01000004">
    <property type="protein sequence ID" value="GIN62768.1"/>
    <property type="molecule type" value="Genomic_DNA"/>
</dbReference>
<dbReference type="Proteomes" id="UP000682111">
    <property type="component" value="Unassembled WGS sequence"/>
</dbReference>
<evidence type="ECO:0000313" key="3">
    <source>
        <dbReference type="Proteomes" id="UP000682111"/>
    </source>
</evidence>
<evidence type="ECO:0000313" key="2">
    <source>
        <dbReference type="EMBL" id="GIN62768.1"/>
    </source>
</evidence>
<feature type="transmembrane region" description="Helical" evidence="1">
    <location>
        <begin position="20"/>
        <end position="40"/>
    </location>
</feature>
<organism evidence="2 3">
    <name type="scientific">Robertmurraya siralis</name>
    <dbReference type="NCBI Taxonomy" id="77777"/>
    <lineage>
        <taxon>Bacteria</taxon>
        <taxon>Bacillati</taxon>
        <taxon>Bacillota</taxon>
        <taxon>Bacilli</taxon>
        <taxon>Bacillales</taxon>
        <taxon>Bacillaceae</taxon>
        <taxon>Robertmurraya</taxon>
    </lineage>
</organism>
<keyword evidence="1" id="KW-0812">Transmembrane</keyword>
<gene>
    <name evidence="2" type="ORF">J27TS8_27610</name>
</gene>
<keyword evidence="3" id="KW-1185">Reference proteome</keyword>
<dbReference type="AlphaFoldDB" id="A0A919WJ70"/>
<dbReference type="RefSeq" id="WP_212934014.1">
    <property type="nucleotide sequence ID" value="NZ_BORC01000004.1"/>
</dbReference>
<keyword evidence="1" id="KW-1133">Transmembrane helix</keyword>
<evidence type="ECO:0000256" key="1">
    <source>
        <dbReference type="SAM" id="Phobius"/>
    </source>
</evidence>